<dbReference type="InterPro" id="IPR023408">
    <property type="entry name" value="MscS_beta-dom_sf"/>
</dbReference>
<keyword evidence="3 5" id="KW-1133">Transmembrane helix</keyword>
<organism evidence="8">
    <name type="scientific">Rickettsia oklahomensis</name>
    <dbReference type="NCBI Taxonomy" id="3141789"/>
    <lineage>
        <taxon>Bacteria</taxon>
        <taxon>Pseudomonadati</taxon>
        <taxon>Pseudomonadota</taxon>
        <taxon>Alphaproteobacteria</taxon>
        <taxon>Rickettsiales</taxon>
        <taxon>Rickettsiaceae</taxon>
        <taxon>Rickettsieae</taxon>
        <taxon>Rickettsia</taxon>
        <taxon>belli group</taxon>
    </lineage>
</organism>
<feature type="transmembrane region" description="Helical" evidence="5">
    <location>
        <begin position="161"/>
        <end position="181"/>
    </location>
</feature>
<dbReference type="InterPro" id="IPR049142">
    <property type="entry name" value="MS_channel_1st"/>
</dbReference>
<dbReference type="SUPFAM" id="SSF50182">
    <property type="entry name" value="Sm-like ribonucleoproteins"/>
    <property type="match status" value="1"/>
</dbReference>
<dbReference type="KEGG" id="rof:AAGW17_01770"/>
<name>A0AAU7BZS9_9RICK</name>
<accession>A0AAU7BZS9</accession>
<sequence>MQYLIDLYYTSNMELVLLFIMLVSLIPVIFLIKRLIFVPVNNYLTRNYYDDYERTLKKYPIFRYLLHTLLAFYFVCWKNIFHTTSFKAHVLLRIKDTIVILYTSISMTMLLLTLIDAFADLYHNRIKTITKNVPLSLYFQILKIIIMVIAAMITISYILNISLSTFLTSLGAAAALLTFVFKDTVLGLLASLQLTTQEIINIGDWVRIGEIEGIVEKITISVVKIRNFDQSISTIPTYSILNSNVTNYKGISESGARRVKRVFNINMATINFCDATLLKELKKSPYISKDIISQITLDKEEKDLTNIKLFKLYVQEYLRNNPAVYTAGFTFLVRQLEPTINGLPIEIYIFVKEVNLVGYENIQDSISEHLISILPEFKLKIFQRGGVV</sequence>
<dbReference type="InterPro" id="IPR030192">
    <property type="entry name" value="YbdG"/>
</dbReference>
<dbReference type="PANTHER" id="PTHR30414">
    <property type="entry name" value="MINICONDUCTANCE MECHANOSENSITIVE CHANNEL YBDG"/>
    <property type="match status" value="1"/>
</dbReference>
<feature type="transmembrane region" description="Helical" evidence="5">
    <location>
        <begin position="100"/>
        <end position="123"/>
    </location>
</feature>
<evidence type="ECO:0000259" key="7">
    <source>
        <dbReference type="Pfam" id="PF21088"/>
    </source>
</evidence>
<dbReference type="Pfam" id="PF00924">
    <property type="entry name" value="MS_channel_2nd"/>
    <property type="match status" value="1"/>
</dbReference>
<comment type="subcellular location">
    <subcellularLocation>
        <location evidence="1">Membrane</location>
    </subcellularLocation>
</comment>
<evidence type="ECO:0000256" key="5">
    <source>
        <dbReference type="SAM" id="Phobius"/>
    </source>
</evidence>
<dbReference type="PANTHER" id="PTHR30414:SF0">
    <property type="entry name" value="MINICONDUCTANCE MECHANOSENSITIVE CHANNEL YBDG"/>
    <property type="match status" value="1"/>
</dbReference>
<evidence type="ECO:0000259" key="6">
    <source>
        <dbReference type="Pfam" id="PF00924"/>
    </source>
</evidence>
<feature type="domain" description="Mechanosensitive ion channel transmembrane helices 2/3" evidence="7">
    <location>
        <begin position="140"/>
        <end position="182"/>
    </location>
</feature>
<feature type="transmembrane region" description="Helical" evidence="5">
    <location>
        <begin position="135"/>
        <end position="155"/>
    </location>
</feature>
<dbReference type="Pfam" id="PF21088">
    <property type="entry name" value="MS_channel_1st"/>
    <property type="match status" value="1"/>
</dbReference>
<dbReference type="AlphaFoldDB" id="A0AAU7BZS9"/>
<dbReference type="GO" id="GO:0071470">
    <property type="term" value="P:cellular response to osmotic stress"/>
    <property type="evidence" value="ECO:0007669"/>
    <property type="project" value="InterPro"/>
</dbReference>
<keyword evidence="4 5" id="KW-0472">Membrane</keyword>
<dbReference type="InterPro" id="IPR010920">
    <property type="entry name" value="LSM_dom_sf"/>
</dbReference>
<feature type="transmembrane region" description="Helical" evidence="5">
    <location>
        <begin position="15"/>
        <end position="40"/>
    </location>
</feature>
<dbReference type="GO" id="GO:0005886">
    <property type="term" value="C:plasma membrane"/>
    <property type="evidence" value="ECO:0007669"/>
    <property type="project" value="TreeGrafter"/>
</dbReference>
<gene>
    <name evidence="8" type="ORF">AAGW17_01770</name>
</gene>
<feature type="domain" description="Mechanosensitive ion channel MscS" evidence="6">
    <location>
        <begin position="183"/>
        <end position="249"/>
    </location>
</feature>
<proteinExistence type="predicted"/>
<evidence type="ECO:0000256" key="3">
    <source>
        <dbReference type="ARBA" id="ARBA00022989"/>
    </source>
</evidence>
<evidence type="ECO:0000313" key="8">
    <source>
        <dbReference type="EMBL" id="XBG66602.1"/>
    </source>
</evidence>
<dbReference type="EMBL" id="CP157197">
    <property type="protein sequence ID" value="XBG66602.1"/>
    <property type="molecule type" value="Genomic_DNA"/>
</dbReference>
<dbReference type="Gene3D" id="2.30.30.60">
    <property type="match status" value="1"/>
</dbReference>
<feature type="transmembrane region" description="Helical" evidence="5">
    <location>
        <begin position="61"/>
        <end position="80"/>
    </location>
</feature>
<evidence type="ECO:0000256" key="4">
    <source>
        <dbReference type="ARBA" id="ARBA00023136"/>
    </source>
</evidence>
<protein>
    <submittedName>
        <fullName evidence="8">Mechanosensitive ion channel domain-containing protein</fullName>
    </submittedName>
</protein>
<dbReference type="GO" id="GO:0008381">
    <property type="term" value="F:mechanosensitive monoatomic ion channel activity"/>
    <property type="evidence" value="ECO:0007669"/>
    <property type="project" value="InterPro"/>
</dbReference>
<keyword evidence="2 5" id="KW-0812">Transmembrane</keyword>
<evidence type="ECO:0000256" key="2">
    <source>
        <dbReference type="ARBA" id="ARBA00022692"/>
    </source>
</evidence>
<evidence type="ECO:0000256" key="1">
    <source>
        <dbReference type="ARBA" id="ARBA00004370"/>
    </source>
</evidence>
<reference evidence="8" key="1">
    <citation type="submission" date="2024-05" db="EMBL/GenBank/DDBJ databases">
        <title>Characterization of a novel Rickettsia species. (Rickettsia oklahomia sp. nov.) from Amblyomma americanum ticks.</title>
        <authorList>
            <person name="Korla P.K."/>
            <person name="Karounos M."/>
            <person name="Wilson J.M."/>
            <person name="Little S.E."/>
            <person name="Qurollo B.A."/>
        </authorList>
    </citation>
    <scope>NUCLEOTIDE SEQUENCE</scope>
    <source>
        <strain evidence="8">Oklahoma-10</strain>
    </source>
</reference>
<dbReference type="RefSeq" id="WP_347939222.1">
    <property type="nucleotide sequence ID" value="NZ_CP157197.1"/>
</dbReference>
<dbReference type="InterPro" id="IPR006685">
    <property type="entry name" value="MscS_channel_2nd"/>
</dbReference>